<keyword evidence="3" id="KW-0479">Metal-binding</keyword>
<dbReference type="PANTHER" id="PTHR30521:SF5">
    <property type="entry name" value="BLR4509 PROTEIN"/>
    <property type="match status" value="1"/>
</dbReference>
<evidence type="ECO:0000256" key="1">
    <source>
        <dbReference type="ARBA" id="ARBA00001970"/>
    </source>
</evidence>
<evidence type="ECO:0000313" key="8">
    <source>
        <dbReference type="Proteomes" id="UP001221838"/>
    </source>
</evidence>
<dbReference type="EMBL" id="JAQNDM010000002">
    <property type="protein sequence ID" value="MDC0709473.1"/>
    <property type="molecule type" value="Genomic_DNA"/>
</dbReference>
<evidence type="ECO:0000256" key="4">
    <source>
        <dbReference type="ARBA" id="ARBA00023002"/>
    </source>
</evidence>
<reference evidence="7 8" key="1">
    <citation type="submission" date="2022-11" db="EMBL/GenBank/DDBJ databases">
        <title>Minimal conservation of predation-associated metabolite biosynthetic gene clusters underscores biosynthetic potential of Myxococcota including descriptions for ten novel species: Archangium lansinium sp. nov., Myxococcus landrumus sp. nov., Nannocystis bai.</title>
        <authorList>
            <person name="Ahearne A."/>
            <person name="Stevens C."/>
            <person name="Dowd S."/>
        </authorList>
    </citation>
    <scope>NUCLEOTIDE SEQUENCE [LARGE SCALE GENOMIC DNA]</scope>
    <source>
        <strain evidence="7 8">NCWAL01</strain>
    </source>
</reference>
<sequence length="485" mass="54618">MKGHLEEQDIQALIFGGYGDLHVTRYIFLQVGKTHADVANAKAWLKEFVEAEEVLTQRAFKKACLRHELPKQVLHIAFTAKGLKRLGLSRQEMNSFSPEFVEGMAQDYRARSLGDTGASAPTRWEFGGSGKSKEIHIVLMLLTQGDRKHLERLQAFHEEHRKRYKAHGLREVFAQDAYLKAASDQGGFVEPFGFRDGITQPCIEGTQRRHGQTQPIKAGEFILGYENAYGQLPLTPRVPAERDPHGLLPSSQGSPSFKDLGRNGTYLVLRKLRQDVGAFKHFLKAHSQDPKDPEGELLAAKMMGRWRSGAPLVLSPEKDDAKLAKDPERINAFMYKEDPRGLRCPIGAHIRRSNPRDGLIGDPKESLKVADRHLIIRRGRPYQSDDGEEGVVFIALNANIQRQFEFIQQSWVNNPKFGGHYDSRDPILGANHDPEREGSRLAEHSVTIPAEPMRHHIKGLPRFVHVRGGGYFFLPGIQALRFLAS</sequence>
<dbReference type="RefSeq" id="WP_272138085.1">
    <property type="nucleotide sequence ID" value="NZ_JAQNDM010000002.1"/>
</dbReference>
<dbReference type="GO" id="GO:0004601">
    <property type="term" value="F:peroxidase activity"/>
    <property type="evidence" value="ECO:0007669"/>
    <property type="project" value="UniProtKB-KW"/>
</dbReference>
<dbReference type="Proteomes" id="UP001221838">
    <property type="component" value="Unassembled WGS sequence"/>
</dbReference>
<organism evidence="7 8">
    <name type="scientific">Stigmatella ashevillensis</name>
    <dbReference type="NCBI Taxonomy" id="2995309"/>
    <lineage>
        <taxon>Bacteria</taxon>
        <taxon>Pseudomonadati</taxon>
        <taxon>Myxococcota</taxon>
        <taxon>Myxococcia</taxon>
        <taxon>Myxococcales</taxon>
        <taxon>Cystobacterineae</taxon>
        <taxon>Archangiaceae</taxon>
        <taxon>Stigmatella</taxon>
    </lineage>
</organism>
<comment type="caution">
    <text evidence="7">The sequence shown here is derived from an EMBL/GenBank/DDBJ whole genome shotgun (WGS) entry which is preliminary data.</text>
</comment>
<dbReference type="InterPro" id="IPR011008">
    <property type="entry name" value="Dimeric_a/b-barrel"/>
</dbReference>
<keyword evidence="2 7" id="KW-0575">Peroxidase</keyword>
<comment type="cofactor">
    <cofactor evidence="1">
        <name>heme b</name>
        <dbReference type="ChEBI" id="CHEBI:60344"/>
    </cofactor>
</comment>
<dbReference type="InterPro" id="IPR049509">
    <property type="entry name" value="DyP_N"/>
</dbReference>
<dbReference type="Pfam" id="PF21105">
    <property type="entry name" value="DyP_N"/>
    <property type="match status" value="1"/>
</dbReference>
<dbReference type="PROSITE" id="PS51404">
    <property type="entry name" value="DYP_PEROXIDASE"/>
    <property type="match status" value="1"/>
</dbReference>
<evidence type="ECO:0000256" key="3">
    <source>
        <dbReference type="ARBA" id="ARBA00022723"/>
    </source>
</evidence>
<feature type="domain" description="DyP dimeric alpha+beta barrel" evidence="6">
    <location>
        <begin position="41"/>
        <end position="158"/>
    </location>
</feature>
<dbReference type="PANTHER" id="PTHR30521">
    <property type="entry name" value="DEFERROCHELATASE/PEROXIDASE"/>
    <property type="match status" value="1"/>
</dbReference>
<evidence type="ECO:0000259" key="6">
    <source>
        <dbReference type="Pfam" id="PF21105"/>
    </source>
</evidence>
<accession>A0ABT5D9J0</accession>
<keyword evidence="5" id="KW-0408">Iron</keyword>
<protein>
    <submittedName>
        <fullName evidence="7">Peroxidase</fullName>
    </submittedName>
</protein>
<keyword evidence="4" id="KW-0560">Oxidoreductase</keyword>
<evidence type="ECO:0000256" key="2">
    <source>
        <dbReference type="ARBA" id="ARBA00022559"/>
    </source>
</evidence>
<keyword evidence="8" id="KW-1185">Reference proteome</keyword>
<dbReference type="InterPro" id="IPR006314">
    <property type="entry name" value="Dyp_peroxidase"/>
</dbReference>
<dbReference type="SUPFAM" id="SSF54909">
    <property type="entry name" value="Dimeric alpha+beta barrel"/>
    <property type="match status" value="1"/>
</dbReference>
<gene>
    <name evidence="7" type="ORF">POL68_13460</name>
</gene>
<evidence type="ECO:0000256" key="5">
    <source>
        <dbReference type="ARBA" id="ARBA00023004"/>
    </source>
</evidence>
<proteinExistence type="predicted"/>
<name>A0ABT5D9J0_9BACT</name>
<evidence type="ECO:0000313" key="7">
    <source>
        <dbReference type="EMBL" id="MDC0709473.1"/>
    </source>
</evidence>